<protein>
    <submittedName>
        <fullName evidence="1">Uncharacterized protein</fullName>
    </submittedName>
</protein>
<name>A0AAV4BG35_9GAST</name>
<evidence type="ECO:0000313" key="1">
    <source>
        <dbReference type="EMBL" id="GFO17806.1"/>
    </source>
</evidence>
<accession>A0AAV4BG35</accession>
<dbReference type="AlphaFoldDB" id="A0AAV4BG35"/>
<keyword evidence="2" id="KW-1185">Reference proteome</keyword>
<comment type="caution">
    <text evidence="1">The sequence shown here is derived from an EMBL/GenBank/DDBJ whole genome shotgun (WGS) entry which is preliminary data.</text>
</comment>
<dbReference type="Proteomes" id="UP000735302">
    <property type="component" value="Unassembled WGS sequence"/>
</dbReference>
<dbReference type="EMBL" id="BLXT01004901">
    <property type="protein sequence ID" value="GFO17806.1"/>
    <property type="molecule type" value="Genomic_DNA"/>
</dbReference>
<gene>
    <name evidence="1" type="ORF">PoB_004431100</name>
</gene>
<evidence type="ECO:0000313" key="2">
    <source>
        <dbReference type="Proteomes" id="UP000735302"/>
    </source>
</evidence>
<proteinExistence type="predicted"/>
<sequence length="82" mass="9072">MQAVFKCKEPRNPLPARKCSYLVGETDSKIVLKLVELIMNSAVDHKLATFGDIVYKTSQATIGVKPNTTYGCLLEREEGKAI</sequence>
<reference evidence="1 2" key="1">
    <citation type="journal article" date="2021" name="Elife">
        <title>Chloroplast acquisition without the gene transfer in kleptoplastic sea slugs, Plakobranchus ocellatus.</title>
        <authorList>
            <person name="Maeda T."/>
            <person name="Takahashi S."/>
            <person name="Yoshida T."/>
            <person name="Shimamura S."/>
            <person name="Takaki Y."/>
            <person name="Nagai Y."/>
            <person name="Toyoda A."/>
            <person name="Suzuki Y."/>
            <person name="Arimoto A."/>
            <person name="Ishii H."/>
            <person name="Satoh N."/>
            <person name="Nishiyama T."/>
            <person name="Hasebe M."/>
            <person name="Maruyama T."/>
            <person name="Minagawa J."/>
            <person name="Obokata J."/>
            <person name="Shigenobu S."/>
        </authorList>
    </citation>
    <scope>NUCLEOTIDE SEQUENCE [LARGE SCALE GENOMIC DNA]</scope>
</reference>
<organism evidence="1 2">
    <name type="scientific">Plakobranchus ocellatus</name>
    <dbReference type="NCBI Taxonomy" id="259542"/>
    <lineage>
        <taxon>Eukaryota</taxon>
        <taxon>Metazoa</taxon>
        <taxon>Spiralia</taxon>
        <taxon>Lophotrochozoa</taxon>
        <taxon>Mollusca</taxon>
        <taxon>Gastropoda</taxon>
        <taxon>Heterobranchia</taxon>
        <taxon>Euthyneura</taxon>
        <taxon>Panpulmonata</taxon>
        <taxon>Sacoglossa</taxon>
        <taxon>Placobranchoidea</taxon>
        <taxon>Plakobranchidae</taxon>
        <taxon>Plakobranchus</taxon>
    </lineage>
</organism>